<accession>A0A316D5P6</accession>
<sequence length="175" mass="19794">MSTWRLLVRAGTAQVIIVLFILIKILAVPYLVWRFLGTSSGAMITLDVATIVCGTGAAMSMGWLGYQQARGFRRERRFREALWHMVCIHGPAFAFLLYKFLHATAWDTRLLLVLSGWVSMFAHPMNLVGFYGQWVDGVALVAMAGLYLLGVYVYHDEQRQIPPRTLPVQFKRLGS</sequence>
<dbReference type="RefSeq" id="WP_109690804.1">
    <property type="nucleotide sequence ID" value="NZ_QGGL01000019.1"/>
</dbReference>
<gene>
    <name evidence="2" type="ORF">C7459_11930</name>
</gene>
<keyword evidence="1" id="KW-1133">Transmembrane helix</keyword>
<feature type="transmembrane region" description="Helical" evidence="1">
    <location>
        <begin position="110"/>
        <end position="131"/>
    </location>
</feature>
<keyword evidence="1" id="KW-0472">Membrane</keyword>
<organism evidence="2 3">
    <name type="scientific">Tumebacillus permanentifrigoris</name>
    <dbReference type="NCBI Taxonomy" id="378543"/>
    <lineage>
        <taxon>Bacteria</taxon>
        <taxon>Bacillati</taxon>
        <taxon>Bacillota</taxon>
        <taxon>Bacilli</taxon>
        <taxon>Bacillales</taxon>
        <taxon>Alicyclobacillaceae</taxon>
        <taxon>Tumebacillus</taxon>
    </lineage>
</organism>
<evidence type="ECO:0000313" key="2">
    <source>
        <dbReference type="EMBL" id="PWK06607.1"/>
    </source>
</evidence>
<dbReference type="OrthoDB" id="2381067at2"/>
<feature type="transmembrane region" description="Helical" evidence="1">
    <location>
        <begin position="44"/>
        <end position="66"/>
    </location>
</feature>
<dbReference type="EMBL" id="QGGL01000019">
    <property type="protein sequence ID" value="PWK06607.1"/>
    <property type="molecule type" value="Genomic_DNA"/>
</dbReference>
<feature type="transmembrane region" description="Helical" evidence="1">
    <location>
        <begin position="81"/>
        <end position="98"/>
    </location>
</feature>
<protein>
    <submittedName>
        <fullName evidence="2">Uncharacterized protein</fullName>
    </submittedName>
</protein>
<name>A0A316D5P6_9BACL</name>
<keyword evidence="1" id="KW-0812">Transmembrane</keyword>
<dbReference type="AlphaFoldDB" id="A0A316D5P6"/>
<comment type="caution">
    <text evidence="2">The sequence shown here is derived from an EMBL/GenBank/DDBJ whole genome shotgun (WGS) entry which is preliminary data.</text>
</comment>
<keyword evidence="3" id="KW-1185">Reference proteome</keyword>
<evidence type="ECO:0000313" key="3">
    <source>
        <dbReference type="Proteomes" id="UP000245634"/>
    </source>
</evidence>
<proteinExistence type="predicted"/>
<reference evidence="2 3" key="1">
    <citation type="submission" date="2018-05" db="EMBL/GenBank/DDBJ databases">
        <title>Genomic Encyclopedia of Type Strains, Phase IV (KMG-IV): sequencing the most valuable type-strain genomes for metagenomic binning, comparative biology and taxonomic classification.</title>
        <authorList>
            <person name="Goeker M."/>
        </authorList>
    </citation>
    <scope>NUCLEOTIDE SEQUENCE [LARGE SCALE GENOMIC DNA]</scope>
    <source>
        <strain evidence="2 3">DSM 18773</strain>
    </source>
</reference>
<evidence type="ECO:0000256" key="1">
    <source>
        <dbReference type="SAM" id="Phobius"/>
    </source>
</evidence>
<feature type="transmembrane region" description="Helical" evidence="1">
    <location>
        <begin position="137"/>
        <end position="154"/>
    </location>
</feature>
<feature type="transmembrane region" description="Helical" evidence="1">
    <location>
        <begin position="12"/>
        <end position="32"/>
    </location>
</feature>
<dbReference type="Proteomes" id="UP000245634">
    <property type="component" value="Unassembled WGS sequence"/>
</dbReference>